<evidence type="ECO:0000313" key="11">
    <source>
        <dbReference type="EMBL" id="CAA6809676.1"/>
    </source>
</evidence>
<dbReference type="GO" id="GO:0051607">
    <property type="term" value="P:defense response to virus"/>
    <property type="evidence" value="ECO:0007669"/>
    <property type="project" value="UniProtKB-KW"/>
</dbReference>
<keyword evidence="2 9" id="KW-0479">Metal-binding</keyword>
<comment type="similarity">
    <text evidence="9">Belongs to the CRISPR-associated exonuclease Cas4 family.</text>
</comment>
<dbReference type="GO" id="GO:0046872">
    <property type="term" value="F:metal ion binding"/>
    <property type="evidence" value="ECO:0007669"/>
    <property type="project" value="UniProtKB-KW"/>
</dbReference>
<evidence type="ECO:0000256" key="2">
    <source>
        <dbReference type="ARBA" id="ARBA00022723"/>
    </source>
</evidence>
<organism evidence="11">
    <name type="scientific">uncultured Sulfurovum sp</name>
    <dbReference type="NCBI Taxonomy" id="269237"/>
    <lineage>
        <taxon>Bacteria</taxon>
        <taxon>Pseudomonadati</taxon>
        <taxon>Campylobacterota</taxon>
        <taxon>Epsilonproteobacteria</taxon>
        <taxon>Campylobacterales</taxon>
        <taxon>Sulfurovaceae</taxon>
        <taxon>Sulfurovum</taxon>
        <taxon>environmental samples</taxon>
    </lineage>
</organism>
<evidence type="ECO:0000256" key="8">
    <source>
        <dbReference type="ARBA" id="ARBA00023211"/>
    </source>
</evidence>
<dbReference type="NCBIfam" id="TIGR00372">
    <property type="entry name" value="cas4"/>
    <property type="match status" value="1"/>
</dbReference>
<dbReference type="InterPro" id="IPR013343">
    <property type="entry name" value="CRISPR-assoc_prot_Cas4"/>
</dbReference>
<evidence type="ECO:0000256" key="9">
    <source>
        <dbReference type="RuleBase" id="RU365022"/>
    </source>
</evidence>
<protein>
    <recommendedName>
        <fullName evidence="9">CRISPR-associated exonuclease Cas4</fullName>
        <ecNumber evidence="9">3.1.12.1</ecNumber>
    </recommendedName>
</protein>
<keyword evidence="5 9" id="KW-0408">Iron</keyword>
<gene>
    <name evidence="11" type="ORF">HELGO_WM13813</name>
</gene>
<evidence type="ECO:0000259" key="10">
    <source>
        <dbReference type="Pfam" id="PF01930"/>
    </source>
</evidence>
<dbReference type="Gene3D" id="3.90.320.10">
    <property type="match status" value="1"/>
</dbReference>
<dbReference type="GO" id="GO:0051536">
    <property type="term" value="F:iron-sulfur cluster binding"/>
    <property type="evidence" value="ECO:0007669"/>
    <property type="project" value="UniProtKB-KW"/>
</dbReference>
<evidence type="ECO:0000256" key="5">
    <source>
        <dbReference type="ARBA" id="ARBA00023004"/>
    </source>
</evidence>
<evidence type="ECO:0000256" key="7">
    <source>
        <dbReference type="ARBA" id="ARBA00023118"/>
    </source>
</evidence>
<feature type="domain" description="DUF83" evidence="10">
    <location>
        <begin position="5"/>
        <end position="165"/>
    </location>
</feature>
<dbReference type="InterPro" id="IPR022765">
    <property type="entry name" value="Dna2/Cas4_DUF83"/>
</dbReference>
<dbReference type="PANTHER" id="PTHR37168:SF2">
    <property type="entry name" value="CRISPR-ASSOCIATED EXONUCLEASE CAS4"/>
    <property type="match status" value="1"/>
</dbReference>
<keyword evidence="3 9" id="KW-0378">Hydrolase</keyword>
<dbReference type="AlphaFoldDB" id="A0A6S6T400"/>
<keyword evidence="6 9" id="KW-0411">Iron-sulfur</keyword>
<dbReference type="InterPro" id="IPR011604">
    <property type="entry name" value="PDDEXK-like_dom_sf"/>
</dbReference>
<proteinExistence type="inferred from homology"/>
<name>A0A6S6T400_9BACT</name>
<dbReference type="EC" id="3.1.12.1" evidence="9"/>
<evidence type="ECO:0000256" key="4">
    <source>
        <dbReference type="ARBA" id="ARBA00022839"/>
    </source>
</evidence>
<comment type="cofactor">
    <cofactor evidence="9">
        <name>iron-sulfur cluster</name>
        <dbReference type="ChEBI" id="CHEBI:30408"/>
    </cofactor>
</comment>
<evidence type="ECO:0000256" key="1">
    <source>
        <dbReference type="ARBA" id="ARBA00022722"/>
    </source>
</evidence>
<evidence type="ECO:0000256" key="6">
    <source>
        <dbReference type="ARBA" id="ARBA00023014"/>
    </source>
</evidence>
<comment type="function">
    <text evidence="9">CRISPR (clustered regularly interspaced short palindromic repeat) is an adaptive immune system that provides protection against mobile genetic elements (viruses, transposable elements and conjugative plasmids). CRISPR clusters contain sequences complementary to antecedent mobile elements and target invading nucleic acids. CRISPR clusters are transcribed and processed into CRISPR RNA (crRNA).</text>
</comment>
<sequence>MNQITGTLINYYFHCKTQCWLHANRINLEDNSEDVRIGKVLHELQEKKSKKGEVSIDNIKIDKLTKEYLVEIKKSDSDPEAVKWQVLLYLYKLKQKGVLKKGKIEFIEKRKQSKKVHYVELDEVNEKELLEVLQKISDLIDLPKPPEVVFENHCKKCAYYEYCFI</sequence>
<dbReference type="Pfam" id="PF01930">
    <property type="entry name" value="Cas_Cas4"/>
    <property type="match status" value="1"/>
</dbReference>
<keyword evidence="4 9" id="KW-0269">Exonuclease</keyword>
<dbReference type="PANTHER" id="PTHR37168">
    <property type="entry name" value="CRISPR-ASSOCIATED EXONUCLEASE CAS4"/>
    <property type="match status" value="1"/>
</dbReference>
<keyword evidence="1 9" id="KW-0540">Nuclease</keyword>
<comment type="cofactor">
    <cofactor evidence="9">
        <name>Mg(2+)</name>
        <dbReference type="ChEBI" id="CHEBI:18420"/>
    </cofactor>
    <cofactor evidence="9">
        <name>Mn(2+)</name>
        <dbReference type="ChEBI" id="CHEBI:29035"/>
    </cofactor>
    <text evidence="9">Mg(2+) or Mn(2+) required for ssDNA cleavage activity.</text>
</comment>
<reference evidence="11" key="1">
    <citation type="submission" date="2020-01" db="EMBL/GenBank/DDBJ databases">
        <authorList>
            <person name="Meier V. D."/>
            <person name="Meier V D."/>
        </authorList>
    </citation>
    <scope>NUCLEOTIDE SEQUENCE</scope>
    <source>
        <strain evidence="11">HLG_WM_MAG_05</strain>
    </source>
</reference>
<dbReference type="GO" id="GO:0004527">
    <property type="term" value="F:exonuclease activity"/>
    <property type="evidence" value="ECO:0007669"/>
    <property type="project" value="UniProtKB-KW"/>
</dbReference>
<accession>A0A6S6T400</accession>
<evidence type="ECO:0000256" key="3">
    <source>
        <dbReference type="ARBA" id="ARBA00022801"/>
    </source>
</evidence>
<keyword evidence="7 9" id="KW-0051">Antiviral defense</keyword>
<dbReference type="EMBL" id="CACVAU010000032">
    <property type="protein sequence ID" value="CAA6809676.1"/>
    <property type="molecule type" value="Genomic_DNA"/>
</dbReference>
<keyword evidence="8 9" id="KW-0464">Manganese</keyword>